<organism evidence="2 3">
    <name type="scientific">Symbiodinium microadriaticum</name>
    <name type="common">Dinoflagellate</name>
    <name type="synonym">Zooxanthella microadriatica</name>
    <dbReference type="NCBI Taxonomy" id="2951"/>
    <lineage>
        <taxon>Eukaryota</taxon>
        <taxon>Sar</taxon>
        <taxon>Alveolata</taxon>
        <taxon>Dinophyceae</taxon>
        <taxon>Suessiales</taxon>
        <taxon>Symbiodiniaceae</taxon>
        <taxon>Symbiodinium</taxon>
    </lineage>
</organism>
<reference evidence="2 3" key="1">
    <citation type="submission" date="2016-02" db="EMBL/GenBank/DDBJ databases">
        <title>Genome analysis of coral dinoflagellate symbionts highlights evolutionary adaptations to a symbiotic lifestyle.</title>
        <authorList>
            <person name="Aranda M."/>
            <person name="Li Y."/>
            <person name="Liew Y.J."/>
            <person name="Baumgarten S."/>
            <person name="Simakov O."/>
            <person name="Wilson M."/>
            <person name="Piel J."/>
            <person name="Ashoor H."/>
            <person name="Bougouffa S."/>
            <person name="Bajic V.B."/>
            <person name="Ryu T."/>
            <person name="Ravasi T."/>
            <person name="Bayer T."/>
            <person name="Micklem G."/>
            <person name="Kim H."/>
            <person name="Bhak J."/>
            <person name="Lajeunesse T.C."/>
            <person name="Voolstra C.R."/>
        </authorList>
    </citation>
    <scope>NUCLEOTIDE SEQUENCE [LARGE SCALE GENOMIC DNA]</scope>
    <source>
        <strain evidence="2 3">CCMP2467</strain>
    </source>
</reference>
<proteinExistence type="predicted"/>
<comment type="caution">
    <text evidence="2">The sequence shown here is derived from an EMBL/GenBank/DDBJ whole genome shotgun (WGS) entry which is preliminary data.</text>
</comment>
<evidence type="ECO:0000313" key="3">
    <source>
        <dbReference type="Proteomes" id="UP000186817"/>
    </source>
</evidence>
<name>A0A1Q9DLN1_SYMMI</name>
<evidence type="ECO:0000313" key="2">
    <source>
        <dbReference type="EMBL" id="OLP96050.1"/>
    </source>
</evidence>
<evidence type="ECO:0000256" key="1">
    <source>
        <dbReference type="SAM" id="MobiDB-lite"/>
    </source>
</evidence>
<protein>
    <submittedName>
        <fullName evidence="2">Uncharacterized protein</fullName>
    </submittedName>
</protein>
<feature type="region of interest" description="Disordered" evidence="1">
    <location>
        <begin position="748"/>
        <end position="787"/>
    </location>
</feature>
<sequence length="919" mass="101867">MDGETVGNWILEIGTRLFEEGSLPGLPSWEQEAQMTPGAPLWLWPVCVHFCEESPEWRVSLKAWSVAQNSVSWESMRQQNALWQLLLAAGPCAREDALDVAMGPRFAELVERQAEAGFYQLGRLAPRLAGLRWHAQLHGLDPVQNEGRDGGLLWWLGTQADSGGNCSIPTAAASTAACDEEPKVRVLFDFDLVGVWHGGGKEALPDESTDEWHRRACEFDLCRIAHQVEKAPPADVNASIPRLLLMQPYGTPHKRLRLPEAQRAGLGPIDKSRIEKMTLLNLHSKPILHIEVPPPSSAWRELTGEMDCLELFMEAWGHLILKNAVRFHPGGILLEGMMEMFLHYGPKLRTISLEGNAGFVTEDALSLLTLADAGDTVKTLDLEDCDLNSGHLEAVLHTVKNLRALQILDLAGNKFDGPTALNLVGLDGNPLGTPEVFKNEVATLLANRGESVIAGGDLVLHLGDDAVRWCPAPREGSLARRLREEGGDVVRTSSLKEMDRLVAQTEAQILKFQQNDPAAKSAGGRDWLRRRRQQNAKVWSSPALKFYRRSDSEQCYCRDSYIRACAAACPSPTAIYGFRDQGESEMCSMELVTALAKLTQVMPIAGVESMEEEDLEGPPGAEQMKARSLGPGDETSCLKREDSLVWSSYQDFLRAIRELMPIDSELLEKIERQRRRLECPALHRIQSQSSPDPPKLESVAERRRRKEALQVRGGKPTSPREYTRIGKMPPRKPALEGAARVNVDQDGAHAAAPSSFGRACPKSPRSPQGPETRPTRPARSGDESSDLRKRALVLLASSKSAAVKEKTETFMQKHRIAFVQPGPPDHDTTRLCEDELVQTATETPQTAESAETAQWCLPLDALTFVWLQSVFQWGIRCIIGCMLLSLRCCLGSMNCLKPLLVEEAPRRRYQDKPAVRTLE</sequence>
<dbReference type="EMBL" id="LSRX01000481">
    <property type="protein sequence ID" value="OLP96050.1"/>
    <property type="molecule type" value="Genomic_DNA"/>
</dbReference>
<dbReference type="Proteomes" id="UP000186817">
    <property type="component" value="Unassembled WGS sequence"/>
</dbReference>
<dbReference type="SUPFAM" id="SSF52047">
    <property type="entry name" value="RNI-like"/>
    <property type="match status" value="1"/>
</dbReference>
<dbReference type="AlphaFoldDB" id="A0A1Q9DLN1"/>
<dbReference type="Gene3D" id="3.80.10.10">
    <property type="entry name" value="Ribonuclease Inhibitor"/>
    <property type="match status" value="1"/>
</dbReference>
<gene>
    <name evidence="2" type="ORF">AK812_SmicGene21723</name>
</gene>
<accession>A0A1Q9DLN1</accession>
<dbReference type="InterPro" id="IPR032675">
    <property type="entry name" value="LRR_dom_sf"/>
</dbReference>
<keyword evidence="3" id="KW-1185">Reference proteome</keyword>
<feature type="region of interest" description="Disordered" evidence="1">
    <location>
        <begin position="614"/>
        <end position="635"/>
    </location>
</feature>
<dbReference type="OrthoDB" id="428121at2759"/>
<feature type="region of interest" description="Disordered" evidence="1">
    <location>
        <begin position="681"/>
        <end position="732"/>
    </location>
</feature>